<keyword evidence="3" id="KW-1185">Reference proteome</keyword>
<reference evidence="2" key="1">
    <citation type="submission" date="2023-10" db="EMBL/GenBank/DDBJ databases">
        <title>Genome assembly of Pristionchus species.</title>
        <authorList>
            <person name="Yoshida K."/>
            <person name="Sommer R.J."/>
        </authorList>
    </citation>
    <scope>NUCLEOTIDE SEQUENCE</scope>
    <source>
        <strain evidence="2">RS0144</strain>
    </source>
</reference>
<accession>A0AAV5T2W9</accession>
<comment type="caution">
    <text evidence="2">The sequence shown here is derived from an EMBL/GenBank/DDBJ whole genome shotgun (WGS) entry which is preliminary data.</text>
</comment>
<feature type="non-terminal residue" evidence="2">
    <location>
        <position position="1"/>
    </location>
</feature>
<sequence>QQQLQMQPMQQQQPLISQMLQQPFMPQMQQQQPMTAMQLQPFGGFQQQQQPFMANFMMNALNCPYPMTAYNGMYGLSPWAAAHTALAAMQSNAASSMLALTQPPQSQQPQVCSSNQTRSIPRTPLDDFRETTKHFEEMASRVYQLGPQKRQNVLDELKRILELNN</sequence>
<evidence type="ECO:0000256" key="1">
    <source>
        <dbReference type="SAM" id="MobiDB-lite"/>
    </source>
</evidence>
<feature type="compositionally biased region" description="Low complexity" evidence="1">
    <location>
        <begin position="102"/>
        <end position="116"/>
    </location>
</feature>
<organism evidence="2 3">
    <name type="scientific">Pristionchus entomophagus</name>
    <dbReference type="NCBI Taxonomy" id="358040"/>
    <lineage>
        <taxon>Eukaryota</taxon>
        <taxon>Metazoa</taxon>
        <taxon>Ecdysozoa</taxon>
        <taxon>Nematoda</taxon>
        <taxon>Chromadorea</taxon>
        <taxon>Rhabditida</taxon>
        <taxon>Rhabditina</taxon>
        <taxon>Diplogasteromorpha</taxon>
        <taxon>Diplogasteroidea</taxon>
        <taxon>Neodiplogasteridae</taxon>
        <taxon>Pristionchus</taxon>
    </lineage>
</organism>
<dbReference type="EMBL" id="BTSX01000003">
    <property type="protein sequence ID" value="GMS89825.1"/>
    <property type="molecule type" value="Genomic_DNA"/>
</dbReference>
<evidence type="ECO:0000313" key="2">
    <source>
        <dbReference type="EMBL" id="GMS89825.1"/>
    </source>
</evidence>
<dbReference type="AlphaFoldDB" id="A0AAV5T2W9"/>
<evidence type="ECO:0000313" key="3">
    <source>
        <dbReference type="Proteomes" id="UP001432027"/>
    </source>
</evidence>
<gene>
    <name evidence="2" type="ORF">PENTCL1PPCAC_12000</name>
</gene>
<proteinExistence type="predicted"/>
<feature type="region of interest" description="Disordered" evidence="1">
    <location>
        <begin position="102"/>
        <end position="125"/>
    </location>
</feature>
<dbReference type="Proteomes" id="UP001432027">
    <property type="component" value="Unassembled WGS sequence"/>
</dbReference>
<protein>
    <submittedName>
        <fullName evidence="2">Uncharacterized protein</fullName>
    </submittedName>
</protein>
<name>A0AAV5T2W9_9BILA</name>